<accession>A0AAN7NY39</accession>
<feature type="region of interest" description="Disordered" evidence="1">
    <location>
        <begin position="204"/>
        <end position="224"/>
    </location>
</feature>
<comment type="caution">
    <text evidence="2">The sequence shown here is derived from an EMBL/GenBank/DDBJ whole genome shotgun (WGS) entry which is preliminary data.</text>
</comment>
<name>A0AAN7NY39_MYCAM</name>
<protein>
    <submittedName>
        <fullName evidence="2">Uncharacterized protein</fullName>
    </submittedName>
</protein>
<reference evidence="2 3" key="1">
    <citation type="journal article" date="2023" name="J. Hered.">
        <title>Chromosome-level genome of the wood stork (Mycteria americana) provides insight into avian chromosome evolution.</title>
        <authorList>
            <person name="Flamio R. Jr."/>
            <person name="Ramstad K.M."/>
        </authorList>
    </citation>
    <scope>NUCLEOTIDE SEQUENCE [LARGE SCALE GENOMIC DNA]</scope>
    <source>
        <strain evidence="2">JAX WOST 10</strain>
    </source>
</reference>
<evidence type="ECO:0000313" key="3">
    <source>
        <dbReference type="Proteomes" id="UP001333110"/>
    </source>
</evidence>
<dbReference type="EMBL" id="JAUNZN010000001">
    <property type="protein sequence ID" value="KAK4832299.1"/>
    <property type="molecule type" value="Genomic_DNA"/>
</dbReference>
<dbReference type="AlphaFoldDB" id="A0AAN7NY39"/>
<dbReference type="Gene3D" id="3.40.50.12700">
    <property type="match status" value="1"/>
</dbReference>
<keyword evidence="3" id="KW-1185">Reference proteome</keyword>
<organism evidence="2 3">
    <name type="scientific">Mycteria americana</name>
    <name type="common">Wood stork</name>
    <dbReference type="NCBI Taxonomy" id="33587"/>
    <lineage>
        <taxon>Eukaryota</taxon>
        <taxon>Metazoa</taxon>
        <taxon>Chordata</taxon>
        <taxon>Craniata</taxon>
        <taxon>Vertebrata</taxon>
        <taxon>Euteleostomi</taxon>
        <taxon>Archelosauria</taxon>
        <taxon>Archosauria</taxon>
        <taxon>Dinosauria</taxon>
        <taxon>Saurischia</taxon>
        <taxon>Theropoda</taxon>
        <taxon>Coelurosauria</taxon>
        <taxon>Aves</taxon>
        <taxon>Neognathae</taxon>
        <taxon>Neoaves</taxon>
        <taxon>Aequornithes</taxon>
        <taxon>Ciconiiformes</taxon>
        <taxon>Ciconiidae</taxon>
        <taxon>Mycteria</taxon>
    </lineage>
</organism>
<sequence length="439" mass="49307">MRVLKHWNRLPREVVDAPSLETFKVRLDEALSNLIYNPGQFCKCFIMRKVLEFNEITHKAWGPSHGRQSSTNFSNMSPSHRLQFFTNCSSMGPFYGVQEQTAPAWVPRGVTSPASKPAPGSCQEPAPAWAVHGVTASFGCIHLLQCGVLHKLQVDICSTMDLHGLERDSLPHHGLHHKLQGNLCSGCRHGLQGKQRVGSSEWKQVHKQSSKRMPSLPTTPPQVPLHDRYKALEMEDQSVDDEDVNPSTPEEQPRPERHTPCITTTSTRKKRHVIIVEDSLLRGTEGPICRANPSHREVFCLPGARVRDITRKLPSLVQPSQYYPLLLFHMGDDEAAVHGPRVIERDFRALGQFMRESGAQVIFSSLLSVVGSDIGRNRWTQSINTWLRGWYQCHNFGFLDNGVAYTAPGLMVSNGSYLSQRGKRVFTQELVGLIDRALN</sequence>
<feature type="region of interest" description="Disordered" evidence="1">
    <location>
        <begin position="236"/>
        <end position="268"/>
    </location>
</feature>
<evidence type="ECO:0000256" key="1">
    <source>
        <dbReference type="SAM" id="MobiDB-lite"/>
    </source>
</evidence>
<dbReference type="SUPFAM" id="SSF52266">
    <property type="entry name" value="SGNH hydrolase"/>
    <property type="match status" value="1"/>
</dbReference>
<dbReference type="Proteomes" id="UP001333110">
    <property type="component" value="Unassembled WGS sequence"/>
</dbReference>
<evidence type="ECO:0000313" key="2">
    <source>
        <dbReference type="EMBL" id="KAK4832299.1"/>
    </source>
</evidence>
<dbReference type="Gene3D" id="3.40.50.12690">
    <property type="match status" value="1"/>
</dbReference>
<proteinExistence type="predicted"/>
<gene>
    <name evidence="2" type="ORF">QYF61_021698</name>
</gene>